<dbReference type="VEuPathDB" id="VectorBase:AMAM012443"/>
<dbReference type="Proteomes" id="UP000075901">
    <property type="component" value="Unassembled WGS sequence"/>
</dbReference>
<dbReference type="GO" id="GO:0019901">
    <property type="term" value="F:protein kinase binding"/>
    <property type="evidence" value="ECO:0007669"/>
    <property type="project" value="TreeGrafter"/>
</dbReference>
<feature type="domain" description="Tyrosine-protein phosphatase" evidence="5">
    <location>
        <begin position="109"/>
        <end position="197"/>
    </location>
</feature>
<dbReference type="GO" id="GO:0004725">
    <property type="term" value="F:protein tyrosine phosphatase activity"/>
    <property type="evidence" value="ECO:0007669"/>
    <property type="project" value="UniProtKB-EC"/>
</dbReference>
<dbReference type="InterPro" id="IPR000242">
    <property type="entry name" value="PTP_cat"/>
</dbReference>
<dbReference type="GO" id="GO:0030054">
    <property type="term" value="C:cell junction"/>
    <property type="evidence" value="ECO:0007669"/>
    <property type="project" value="TreeGrafter"/>
</dbReference>
<feature type="region of interest" description="Disordered" evidence="4">
    <location>
        <begin position="219"/>
        <end position="284"/>
    </location>
</feature>
<dbReference type="GO" id="GO:0005886">
    <property type="term" value="C:plasma membrane"/>
    <property type="evidence" value="ECO:0007669"/>
    <property type="project" value="TreeGrafter"/>
</dbReference>
<dbReference type="InterPro" id="IPR029021">
    <property type="entry name" value="Prot-tyrosine_phosphatase-like"/>
</dbReference>
<evidence type="ECO:0000313" key="6">
    <source>
        <dbReference type="EnsemblMetazoa" id="AMAM012443-PA"/>
    </source>
</evidence>
<dbReference type="PANTHER" id="PTHR46198">
    <property type="entry name" value="PROTEIN-TYROSINE-PHOSPHATASE"/>
    <property type="match status" value="1"/>
</dbReference>
<evidence type="ECO:0000256" key="2">
    <source>
        <dbReference type="ARBA" id="ARBA00022801"/>
    </source>
</evidence>
<feature type="compositionally biased region" description="Low complexity" evidence="4">
    <location>
        <begin position="228"/>
        <end position="259"/>
    </location>
</feature>
<accession>A0A182SSD3</accession>
<dbReference type="GO" id="GO:0005829">
    <property type="term" value="C:cytosol"/>
    <property type="evidence" value="ECO:0007669"/>
    <property type="project" value="TreeGrafter"/>
</dbReference>
<organism evidence="6 7">
    <name type="scientific">Anopheles maculatus</name>
    <dbReference type="NCBI Taxonomy" id="74869"/>
    <lineage>
        <taxon>Eukaryota</taxon>
        <taxon>Metazoa</taxon>
        <taxon>Ecdysozoa</taxon>
        <taxon>Arthropoda</taxon>
        <taxon>Hexapoda</taxon>
        <taxon>Insecta</taxon>
        <taxon>Pterygota</taxon>
        <taxon>Neoptera</taxon>
        <taxon>Endopterygota</taxon>
        <taxon>Diptera</taxon>
        <taxon>Nematocera</taxon>
        <taxon>Culicoidea</taxon>
        <taxon>Culicidae</taxon>
        <taxon>Anophelinae</taxon>
        <taxon>Anopheles</taxon>
        <taxon>Anopheles maculatus group</taxon>
    </lineage>
</organism>
<dbReference type="Pfam" id="PF00102">
    <property type="entry name" value="Y_phosphatase"/>
    <property type="match status" value="1"/>
</dbReference>
<dbReference type="AlphaFoldDB" id="A0A182SSD3"/>
<proteinExistence type="predicted"/>
<keyword evidence="3" id="KW-0904">Protein phosphatase</keyword>
<keyword evidence="7" id="KW-1185">Reference proteome</keyword>
<dbReference type="InterPro" id="IPR008356">
    <property type="entry name" value="Tyr_Pase_KIM-con"/>
</dbReference>
<dbReference type="EC" id="3.1.3.48" evidence="1"/>
<sequence length="298" mass="33569">MYYPPLQIVFRKRQNQVSYGQRCRPVGLDAYSLDNVSVYNSVRRKGNTARMSKRSYGNSAFEDPNFKTNPLTVAELANIIHNKTAIYDEFKEIPNVTARADEVPEGCEDKNRYANVVPLPETRVHLKRMNDDEKTEYINANFVKLTLKSRENKEKYTISTVHMRHTPSNNLREIMHFWYQWPDTGVPIDESSIIGMLLEARTYLKLSPSELAEFATIAEETEESPEVAANGTDSTTNTSNNNNNNNNNNATSNGTAGAGKEPTSIVSNGGTMDKHKSLQRTQGTLLTGNRTYRYVGSV</sequence>
<name>A0A182SSD3_9DIPT</name>
<evidence type="ECO:0000256" key="4">
    <source>
        <dbReference type="SAM" id="MobiDB-lite"/>
    </source>
</evidence>
<dbReference type="Gene3D" id="3.90.190.10">
    <property type="entry name" value="Protein tyrosine phosphatase superfamily"/>
    <property type="match status" value="2"/>
</dbReference>
<dbReference type="SUPFAM" id="SSF52799">
    <property type="entry name" value="(Phosphotyrosine protein) phosphatases II"/>
    <property type="match status" value="1"/>
</dbReference>
<dbReference type="PANTHER" id="PTHR46198:SF4">
    <property type="entry name" value="PROTEIN-TYROSINE-PHOSPHATASE"/>
    <property type="match status" value="1"/>
</dbReference>
<dbReference type="PROSITE" id="PS50055">
    <property type="entry name" value="TYR_PHOSPHATASE_PTP"/>
    <property type="match status" value="1"/>
</dbReference>
<evidence type="ECO:0000256" key="3">
    <source>
        <dbReference type="ARBA" id="ARBA00022912"/>
    </source>
</evidence>
<keyword evidence="2" id="KW-0378">Hydrolase</keyword>
<evidence type="ECO:0000259" key="5">
    <source>
        <dbReference type="PROSITE" id="PS50055"/>
    </source>
</evidence>
<evidence type="ECO:0000313" key="7">
    <source>
        <dbReference type="Proteomes" id="UP000075901"/>
    </source>
</evidence>
<reference evidence="6" key="2">
    <citation type="submission" date="2020-05" db="UniProtKB">
        <authorList>
            <consortium name="EnsemblMetazoa"/>
        </authorList>
    </citation>
    <scope>IDENTIFICATION</scope>
    <source>
        <strain evidence="6">maculatus3</strain>
    </source>
</reference>
<reference evidence="7" key="1">
    <citation type="submission" date="2013-09" db="EMBL/GenBank/DDBJ databases">
        <title>The Genome Sequence of Anopheles maculatus species B.</title>
        <authorList>
            <consortium name="The Broad Institute Genomics Platform"/>
            <person name="Neafsey D.E."/>
            <person name="Besansky N."/>
            <person name="Howell P."/>
            <person name="Walton C."/>
            <person name="Young S.K."/>
            <person name="Zeng Q."/>
            <person name="Gargeya S."/>
            <person name="Fitzgerald M."/>
            <person name="Haas B."/>
            <person name="Abouelleil A."/>
            <person name="Allen A.W."/>
            <person name="Alvarado L."/>
            <person name="Arachchi H.M."/>
            <person name="Berlin A.M."/>
            <person name="Chapman S.B."/>
            <person name="Gainer-Dewar J."/>
            <person name="Goldberg J."/>
            <person name="Griggs A."/>
            <person name="Gujja S."/>
            <person name="Hansen M."/>
            <person name="Howarth C."/>
            <person name="Imamovic A."/>
            <person name="Ireland A."/>
            <person name="Larimer J."/>
            <person name="McCowan C."/>
            <person name="Murphy C."/>
            <person name="Pearson M."/>
            <person name="Poon T.W."/>
            <person name="Priest M."/>
            <person name="Roberts A."/>
            <person name="Saif S."/>
            <person name="Shea T."/>
            <person name="Sisk P."/>
            <person name="Sykes S."/>
            <person name="Wortman J."/>
            <person name="Nusbaum C."/>
            <person name="Birren B."/>
        </authorList>
    </citation>
    <scope>NUCLEOTIDE SEQUENCE [LARGE SCALE GENOMIC DNA]</scope>
    <source>
        <strain evidence="7">maculatus3</strain>
    </source>
</reference>
<dbReference type="GO" id="GO:0007165">
    <property type="term" value="P:signal transduction"/>
    <property type="evidence" value="ECO:0007669"/>
    <property type="project" value="TreeGrafter"/>
</dbReference>
<protein>
    <recommendedName>
        <fullName evidence="1">protein-tyrosine-phosphatase</fullName>
        <ecNumber evidence="1">3.1.3.48</ecNumber>
    </recommendedName>
</protein>
<evidence type="ECO:0000256" key="1">
    <source>
        <dbReference type="ARBA" id="ARBA00013064"/>
    </source>
</evidence>
<dbReference type="EnsemblMetazoa" id="AMAM012443-RA">
    <property type="protein sequence ID" value="AMAM012443-PA"/>
    <property type="gene ID" value="AMAM012443"/>
</dbReference>